<comment type="caution">
    <text evidence="1">The sequence shown here is derived from an EMBL/GenBank/DDBJ whole genome shotgun (WGS) entry which is preliminary data.</text>
</comment>
<proteinExistence type="predicted"/>
<keyword evidence="2" id="KW-1185">Reference proteome</keyword>
<dbReference type="Proteomes" id="UP001162992">
    <property type="component" value="Chromosome 18"/>
</dbReference>
<evidence type="ECO:0000313" key="1">
    <source>
        <dbReference type="EMBL" id="KAJ7523334.1"/>
    </source>
</evidence>
<name>A0ACC2B0P6_DIPCM</name>
<gene>
    <name evidence="1" type="ORF">O6H91_18G047500</name>
</gene>
<accession>A0ACC2B0P6</accession>
<organism evidence="1 2">
    <name type="scientific">Diphasiastrum complanatum</name>
    <name type="common">Issler's clubmoss</name>
    <name type="synonym">Lycopodium complanatum</name>
    <dbReference type="NCBI Taxonomy" id="34168"/>
    <lineage>
        <taxon>Eukaryota</taxon>
        <taxon>Viridiplantae</taxon>
        <taxon>Streptophyta</taxon>
        <taxon>Embryophyta</taxon>
        <taxon>Tracheophyta</taxon>
        <taxon>Lycopodiopsida</taxon>
        <taxon>Lycopodiales</taxon>
        <taxon>Lycopodiaceae</taxon>
        <taxon>Lycopodioideae</taxon>
        <taxon>Diphasiastrum</taxon>
    </lineage>
</organism>
<evidence type="ECO:0000313" key="2">
    <source>
        <dbReference type="Proteomes" id="UP001162992"/>
    </source>
</evidence>
<protein>
    <submittedName>
        <fullName evidence="1">Uncharacterized protein</fullName>
    </submittedName>
</protein>
<sequence>MPQLDESRPVERPHLILLPGSQIVDVSIPSAISSKETPVGKGSEIVESHPSMPDIQLSKPKPRRIHLVLPILGKQKRVTTGGSLKLSWRTEKERSKTPCHPHLTVVHNVGHICH</sequence>
<reference evidence="2" key="1">
    <citation type="journal article" date="2024" name="Proc. Natl. Acad. Sci. U.S.A.">
        <title>Extraordinary preservation of gene collinearity over three hundred million years revealed in homosporous lycophytes.</title>
        <authorList>
            <person name="Li C."/>
            <person name="Wickell D."/>
            <person name="Kuo L.Y."/>
            <person name="Chen X."/>
            <person name="Nie B."/>
            <person name="Liao X."/>
            <person name="Peng D."/>
            <person name="Ji J."/>
            <person name="Jenkins J."/>
            <person name="Williams M."/>
            <person name="Shu S."/>
            <person name="Plott C."/>
            <person name="Barry K."/>
            <person name="Rajasekar S."/>
            <person name="Grimwood J."/>
            <person name="Han X."/>
            <person name="Sun S."/>
            <person name="Hou Z."/>
            <person name="He W."/>
            <person name="Dai G."/>
            <person name="Sun C."/>
            <person name="Schmutz J."/>
            <person name="Leebens-Mack J.H."/>
            <person name="Li F.W."/>
            <person name="Wang L."/>
        </authorList>
    </citation>
    <scope>NUCLEOTIDE SEQUENCE [LARGE SCALE GENOMIC DNA]</scope>
    <source>
        <strain evidence="2">cv. PW_Plant_1</strain>
    </source>
</reference>
<dbReference type="EMBL" id="CM055109">
    <property type="protein sequence ID" value="KAJ7523334.1"/>
    <property type="molecule type" value="Genomic_DNA"/>
</dbReference>